<keyword evidence="1" id="KW-1015">Disulfide bond</keyword>
<dbReference type="PROSITE" id="PS00652">
    <property type="entry name" value="TNFR_NGFR_1"/>
    <property type="match status" value="2"/>
</dbReference>
<dbReference type="SUPFAM" id="SSF47986">
    <property type="entry name" value="DEATH domain"/>
    <property type="match status" value="2"/>
</dbReference>
<feature type="repeat" description="TNFR-Cys" evidence="1">
    <location>
        <begin position="34"/>
        <end position="70"/>
    </location>
</feature>
<keyword evidence="2" id="KW-1133">Transmembrane helix</keyword>
<dbReference type="KEGG" id="pmrn:116938934"/>
<name>A0AAJ7SNY4_PETMA</name>
<dbReference type="InterPro" id="IPR011029">
    <property type="entry name" value="DEATH-like_dom_sf"/>
</dbReference>
<dbReference type="InterPro" id="IPR001368">
    <property type="entry name" value="TNFR/NGFR_Cys_rich_reg"/>
</dbReference>
<dbReference type="GO" id="GO:0042981">
    <property type="term" value="P:regulation of apoptotic process"/>
    <property type="evidence" value="ECO:0007669"/>
    <property type="project" value="InterPro"/>
</dbReference>
<accession>A0AAJ7SNY4</accession>
<dbReference type="GO" id="GO:0045121">
    <property type="term" value="C:membrane raft"/>
    <property type="evidence" value="ECO:0007669"/>
    <property type="project" value="TreeGrafter"/>
</dbReference>
<dbReference type="CDD" id="cd01671">
    <property type="entry name" value="CARD"/>
    <property type="match status" value="1"/>
</dbReference>
<evidence type="ECO:0000259" key="5">
    <source>
        <dbReference type="PROSITE" id="PS50209"/>
    </source>
</evidence>
<dbReference type="Gene3D" id="1.10.533.10">
    <property type="entry name" value="Death Domain, Fas"/>
    <property type="match status" value="4"/>
</dbReference>
<keyword evidence="6" id="KW-1185">Reference proteome</keyword>
<dbReference type="Proteomes" id="UP001318040">
    <property type="component" value="Chromosome 5"/>
</dbReference>
<dbReference type="PANTHER" id="PTHR46861">
    <property type="entry name" value="TUMOR NECROSIS FACTOR RECEPTOR SUPERFAMILY MEMBER 1A"/>
    <property type="match status" value="1"/>
</dbReference>
<keyword evidence="2" id="KW-0472">Membrane</keyword>
<proteinExistence type="predicted"/>
<sequence length="874" mass="100878">MELTVKFFRTLVFFLVTFYFSEVLVQAPSLDDKFCPPGKYSSKTGVCCNMCMEGTFVLSECTSSGEDSVCGSCVEGETYTEEQNHLADCNECSSCSVGEEEVLPCKSTRNTVCQCKEGYYRSTYSEKCEKTIPGPGWMVVGLIITLILIIIALILSLCYFYRKWRCKVLNGRNYEEVSLIDGLFNVRHWKSRQKLIYKNRKRLQSSIAKNPQHLLDELDSQGTISHSVYREVQDTPTSSDRAANLIQQFLNHGETACQNLLDTLHATGDKYPDLADWLDSLERQSIVVVEGRNMHLVRRNKLHLKRWISDNPDYLIEELESKFIIQKNVSDEAKNQRNSLEVTGFLLDHIISCGEERCREFLDVLKTIIRYPKVNKWMSILEMKADLYKEENSLNQVEKARIVVVDGNALYMIRGKKPELKKWIASNSSSFTLLDKLKTWRHISEHVHSKAAGMVTIEQAGFLLDHFIDGGERKCHSLLETLQELREHYPQVDTWLDSLENNSQIVVVKEGMRERITKSYEDLKQWIAKDPCVLLDELDSKWYIQRHVYNTARDIKDKGECAAFILEHFISGDEEYQKLLVALKAVHRHYDDALRTWLSSLGLTRETNSTNPPEKIIVVVPGNAEHVIRGNKPDLKKWIASGSSSSTLLNGLMARGHIARHVHSKATGMVAMEQAGFLLDHFVDGGERKCQKLLETLQELKDEFPEIKQWLSSLENKAAIVIVEEGTRERMITSRKDLKQWIAKDPLVLLDELDSKWYIQRHVYNTARDIKDKGECAAFILEHFISGEEEYQKLLVALTAVQKHYNQRLREWLTSLGELCNREVSRRWLRCFSATCDSNEGFHFHQVLQFRKMVLWQIQQVIMRLHLILMTRNP</sequence>
<dbReference type="GO" id="GO:0043235">
    <property type="term" value="C:receptor complex"/>
    <property type="evidence" value="ECO:0007669"/>
    <property type="project" value="TreeGrafter"/>
</dbReference>
<reference evidence="7" key="1">
    <citation type="submission" date="2025-08" db="UniProtKB">
        <authorList>
            <consortium name="RefSeq"/>
        </authorList>
    </citation>
    <scope>IDENTIFICATION</scope>
    <source>
        <tissue evidence="7">Sperm</tissue>
    </source>
</reference>
<protein>
    <submittedName>
        <fullName evidence="7">Uncharacterized protein LOC116938934 isoform X1</fullName>
    </submittedName>
</protein>
<feature type="domain" description="TNFR-Cys" evidence="4">
    <location>
        <begin position="34"/>
        <end position="70"/>
    </location>
</feature>
<feature type="repeat" description="TNFR-Cys" evidence="1">
    <location>
        <begin position="72"/>
        <end position="113"/>
    </location>
</feature>
<feature type="transmembrane region" description="Helical" evidence="2">
    <location>
        <begin position="137"/>
        <end position="161"/>
    </location>
</feature>
<feature type="signal peptide" evidence="3">
    <location>
        <begin position="1"/>
        <end position="27"/>
    </location>
</feature>
<feature type="domain" description="CARD" evidence="5">
    <location>
        <begin position="188"/>
        <end position="264"/>
    </location>
</feature>
<gene>
    <name evidence="7" type="primary">LOC116938934</name>
</gene>
<dbReference type="RefSeq" id="XP_032802559.1">
    <property type="nucleotide sequence ID" value="XM_032946668.1"/>
</dbReference>
<organism evidence="6 7">
    <name type="scientific">Petromyzon marinus</name>
    <name type="common">Sea lamprey</name>
    <dbReference type="NCBI Taxonomy" id="7757"/>
    <lineage>
        <taxon>Eukaryota</taxon>
        <taxon>Metazoa</taxon>
        <taxon>Chordata</taxon>
        <taxon>Craniata</taxon>
        <taxon>Vertebrata</taxon>
        <taxon>Cyclostomata</taxon>
        <taxon>Hyperoartia</taxon>
        <taxon>Petromyzontiformes</taxon>
        <taxon>Petromyzontidae</taxon>
        <taxon>Petromyzon</taxon>
    </lineage>
</organism>
<comment type="caution">
    <text evidence="1">Lacks conserved residue(s) required for the propagation of feature annotation.</text>
</comment>
<dbReference type="Gene3D" id="2.10.50.10">
    <property type="entry name" value="Tumor Necrosis Factor Receptor, subunit A, domain 2"/>
    <property type="match status" value="2"/>
</dbReference>
<dbReference type="GO" id="GO:0006954">
    <property type="term" value="P:inflammatory response"/>
    <property type="evidence" value="ECO:0007669"/>
    <property type="project" value="TreeGrafter"/>
</dbReference>
<dbReference type="InterPro" id="IPR001315">
    <property type="entry name" value="CARD"/>
</dbReference>
<evidence type="ECO:0000256" key="1">
    <source>
        <dbReference type="PROSITE-ProRule" id="PRU00206"/>
    </source>
</evidence>
<feature type="domain" description="TNFR-Cys" evidence="4">
    <location>
        <begin position="72"/>
        <end position="113"/>
    </location>
</feature>
<evidence type="ECO:0000256" key="2">
    <source>
        <dbReference type="SAM" id="Phobius"/>
    </source>
</evidence>
<dbReference type="PANTHER" id="PTHR46861:SF1">
    <property type="entry name" value="TUMOR NECROSIS FACTOR RECEPTOR SUPERFAMILY MEMBER 1A"/>
    <property type="match status" value="1"/>
</dbReference>
<dbReference type="GO" id="GO:0005031">
    <property type="term" value="F:tumor necrosis factor receptor activity"/>
    <property type="evidence" value="ECO:0007669"/>
    <property type="project" value="TreeGrafter"/>
</dbReference>
<dbReference type="Pfam" id="PF00619">
    <property type="entry name" value="CARD"/>
    <property type="match status" value="1"/>
</dbReference>
<dbReference type="AlphaFoldDB" id="A0AAJ7SNY4"/>
<evidence type="ECO:0000313" key="6">
    <source>
        <dbReference type="Proteomes" id="UP001318040"/>
    </source>
</evidence>
<dbReference type="PROSITE" id="PS50209">
    <property type="entry name" value="CARD"/>
    <property type="match status" value="1"/>
</dbReference>
<dbReference type="Pfam" id="PF00020">
    <property type="entry name" value="TNFR_c6"/>
    <property type="match status" value="1"/>
</dbReference>
<dbReference type="PROSITE" id="PS50050">
    <property type="entry name" value="TNFR_NGFR_2"/>
    <property type="match status" value="2"/>
</dbReference>
<keyword evidence="3" id="KW-0732">Signal</keyword>
<evidence type="ECO:0000313" key="7">
    <source>
        <dbReference type="RefSeq" id="XP_032802559.1"/>
    </source>
</evidence>
<feature type="chain" id="PRO_5042531090" evidence="3">
    <location>
        <begin position="28"/>
        <end position="874"/>
    </location>
</feature>
<evidence type="ECO:0000259" key="4">
    <source>
        <dbReference type="PROSITE" id="PS50050"/>
    </source>
</evidence>
<evidence type="ECO:0000256" key="3">
    <source>
        <dbReference type="SAM" id="SignalP"/>
    </source>
</evidence>
<feature type="disulfide bond" evidence="1">
    <location>
        <begin position="95"/>
        <end position="113"/>
    </location>
</feature>
<feature type="disulfide bond" evidence="1">
    <location>
        <begin position="48"/>
        <end position="61"/>
    </location>
</feature>
<dbReference type="SMART" id="SM00208">
    <property type="entry name" value="TNFR"/>
    <property type="match status" value="2"/>
</dbReference>
<dbReference type="GO" id="GO:0043120">
    <property type="term" value="F:tumor necrosis factor binding"/>
    <property type="evidence" value="ECO:0007669"/>
    <property type="project" value="TreeGrafter"/>
</dbReference>
<dbReference type="SUPFAM" id="SSF57586">
    <property type="entry name" value="TNF receptor-like"/>
    <property type="match status" value="2"/>
</dbReference>
<feature type="disulfide bond" evidence="1">
    <location>
        <begin position="92"/>
        <end position="105"/>
    </location>
</feature>
<keyword evidence="2" id="KW-0812">Transmembrane</keyword>
<dbReference type="InterPro" id="IPR052493">
    <property type="entry name" value="TNFRSF1A"/>
</dbReference>